<sequence length="568" mass="61983">MNAMHSAASRPTPATTINTTNAANVETNPFIGLTYGQSLRLIADRFGEREALVMDGRRWTFHAALAEIDRASARLLAAGFRPGDKLALWMPNRPEFLWYWLGAAQIGMLAVVINTRLKGQEVAYQVAQSDSRAVIVPGDGAFKDFIGDIASFRAELPALEHVIALDPTVHPDVLDWSRPDNTDETENAKDIQSGPLPLAEDPEAPALISYSSGTTGLPKGALIAHSVFRKAWDIGMYTDQTENDRLLLAIPLFGSLAMMNGVLPFWTRGGAIVVMERFTPQAFLDLAAQERCTMTHLLPPMIVALETLPHAEVRSKLATMRTANVVSLDHSIFRLVTDKLGIPGAIIGYGLTESTTVAVRNRWDDPAEARMTSQGHPLPGIELRIVDPETGAICGAGTPGEIQLRGYCIMKGYYNKPEETRQAVDTDGWFHTGDFGVVRDDGRLSFLYRYSDGYKTNGFNISPSDVEAVVRQHPDVVDTAVFGQDDPVAGQVGVACVVLSGAARDSFDEAAFLAFLREHLPSYKVPRHVVPVESLPVTAGTGKVQKFQLRKMVEHLLPVRNLASRATA</sequence>
<evidence type="ECO:0000313" key="2">
    <source>
        <dbReference type="Proteomes" id="UP000004277"/>
    </source>
</evidence>
<evidence type="ECO:0000313" key="1">
    <source>
        <dbReference type="EMBL" id="TMS57373.1"/>
    </source>
</evidence>
<comment type="caution">
    <text evidence="1">The sequence shown here is derived from an EMBL/GenBank/DDBJ whole genome shotgun (WGS) entry which is preliminary data.</text>
</comment>
<organism evidence="1 2">
    <name type="scientific">Imbroritus primus</name>
    <dbReference type="NCBI Taxonomy" id="3058603"/>
    <lineage>
        <taxon>Bacteria</taxon>
        <taxon>Pseudomonadati</taxon>
        <taxon>Pseudomonadota</taxon>
        <taxon>Betaproteobacteria</taxon>
        <taxon>Burkholderiales</taxon>
        <taxon>Burkholderiaceae</taxon>
        <taxon>Imbroritus</taxon>
    </lineage>
</organism>
<dbReference type="EMBL" id="AKCV02000024">
    <property type="protein sequence ID" value="TMS57373.1"/>
    <property type="molecule type" value="Genomic_DNA"/>
</dbReference>
<name>A0ACD3SMC2_9BURK</name>
<gene>
    <name evidence="1" type="ORF">MW7_013155</name>
</gene>
<keyword evidence="2" id="KW-1185">Reference proteome</keyword>
<protein>
    <submittedName>
        <fullName evidence="1">Acyl--CoA ligase</fullName>
    </submittedName>
</protein>
<proteinExistence type="predicted"/>
<dbReference type="Proteomes" id="UP000004277">
    <property type="component" value="Unassembled WGS sequence"/>
</dbReference>
<accession>A0ACD3SMC2</accession>
<reference evidence="1" key="1">
    <citation type="submission" date="2019-05" db="EMBL/GenBank/DDBJ databases">
        <title>Revised genome assembly of Burkholderiaceae (previously Ralstonia) sp. PBA.</title>
        <authorList>
            <person name="Gan H.M."/>
        </authorList>
    </citation>
    <scope>NUCLEOTIDE SEQUENCE</scope>
    <source>
        <strain evidence="1">PBA</strain>
    </source>
</reference>
<keyword evidence="1" id="KW-0436">Ligase</keyword>